<reference evidence="3" key="1">
    <citation type="journal article" date="2018" name="Nat. Microbiol.">
        <title>Leveraging single-cell genomics to expand the fungal tree of life.</title>
        <authorList>
            <person name="Ahrendt S.R."/>
            <person name="Quandt C.A."/>
            <person name="Ciobanu D."/>
            <person name="Clum A."/>
            <person name="Salamov A."/>
            <person name="Andreopoulos B."/>
            <person name="Cheng J.F."/>
            <person name="Woyke T."/>
            <person name="Pelin A."/>
            <person name="Henrissat B."/>
            <person name="Reynolds N.K."/>
            <person name="Benny G.L."/>
            <person name="Smith M.E."/>
            <person name="James T.Y."/>
            <person name="Grigoriev I.V."/>
        </authorList>
    </citation>
    <scope>NUCLEOTIDE SEQUENCE [LARGE SCALE GENOMIC DNA]</scope>
    <source>
        <strain evidence="3">Benny S71-1</strain>
    </source>
</reference>
<dbReference type="EMBL" id="KZ989185">
    <property type="protein sequence ID" value="RKP27569.1"/>
    <property type="molecule type" value="Genomic_DNA"/>
</dbReference>
<dbReference type="Proteomes" id="UP000278143">
    <property type="component" value="Unassembled WGS sequence"/>
</dbReference>
<dbReference type="OrthoDB" id="10249433at2759"/>
<feature type="domain" description="AB hydrolase-1" evidence="1">
    <location>
        <begin position="65"/>
        <end position="189"/>
    </location>
</feature>
<dbReference type="GO" id="GO:0008474">
    <property type="term" value="F:palmitoyl-(protein) hydrolase activity"/>
    <property type="evidence" value="ECO:0007669"/>
    <property type="project" value="TreeGrafter"/>
</dbReference>
<sequence length="288" mass="32498">MTLFQRRIIYVSYLPPGARQPPPLADVPKHSLQGEEIVIRQASDRVRLQGYLFEKKGATTTASGPIILYFQGNAGNMLHRIPVFERMLSQLPASARIVAVHTRGYGGSNGWPTQSNLRADALRILDYTLQRYTSPAALFVYGHSLGGAVAVHLAVDAARHYRVSPIRGIILENTFTCMEDLVGAVYPRWMPYRHLARYCLYDRWDTLRAIRETGGALPPTLLLAGSKDELVPSWMMQRIARTIETTVHSPPPIYHAFPHGLHENVFLQPGYSQAIARFIERTMTRIHR</sequence>
<accession>A0A4V1J274</accession>
<dbReference type="SUPFAM" id="SSF53474">
    <property type="entry name" value="alpha/beta-Hydrolases"/>
    <property type="match status" value="1"/>
</dbReference>
<evidence type="ECO:0000313" key="2">
    <source>
        <dbReference type="EMBL" id="RKP27569.1"/>
    </source>
</evidence>
<evidence type="ECO:0000259" key="1">
    <source>
        <dbReference type="Pfam" id="PF00561"/>
    </source>
</evidence>
<evidence type="ECO:0000313" key="3">
    <source>
        <dbReference type="Proteomes" id="UP000278143"/>
    </source>
</evidence>
<dbReference type="PANTHER" id="PTHR12277:SF81">
    <property type="entry name" value="PROTEIN ABHD13"/>
    <property type="match status" value="1"/>
</dbReference>
<dbReference type="Gene3D" id="3.40.50.1820">
    <property type="entry name" value="alpha/beta hydrolase"/>
    <property type="match status" value="1"/>
</dbReference>
<organism evidence="2 3">
    <name type="scientific">Syncephalis pseudoplumigaleata</name>
    <dbReference type="NCBI Taxonomy" id="1712513"/>
    <lineage>
        <taxon>Eukaryota</taxon>
        <taxon>Fungi</taxon>
        <taxon>Fungi incertae sedis</taxon>
        <taxon>Zoopagomycota</taxon>
        <taxon>Zoopagomycotina</taxon>
        <taxon>Zoopagomycetes</taxon>
        <taxon>Zoopagales</taxon>
        <taxon>Piptocephalidaceae</taxon>
        <taxon>Syncephalis</taxon>
    </lineage>
</organism>
<dbReference type="InterPro" id="IPR000073">
    <property type="entry name" value="AB_hydrolase_1"/>
</dbReference>
<dbReference type="AlphaFoldDB" id="A0A4V1J274"/>
<protein>
    <submittedName>
        <fullName evidence="2">Alpha/Beta hydrolase protein</fullName>
    </submittedName>
</protein>
<keyword evidence="2" id="KW-0378">Hydrolase</keyword>
<gene>
    <name evidence="2" type="ORF">SYNPS1DRAFT_12476</name>
</gene>
<proteinExistence type="predicted"/>
<name>A0A4V1J274_9FUNG</name>
<dbReference type="GO" id="GO:0016020">
    <property type="term" value="C:membrane"/>
    <property type="evidence" value="ECO:0007669"/>
    <property type="project" value="TreeGrafter"/>
</dbReference>
<dbReference type="Pfam" id="PF00561">
    <property type="entry name" value="Abhydrolase_1"/>
    <property type="match status" value="1"/>
</dbReference>
<dbReference type="InterPro" id="IPR029058">
    <property type="entry name" value="AB_hydrolase_fold"/>
</dbReference>
<keyword evidence="3" id="KW-1185">Reference proteome</keyword>
<dbReference type="PANTHER" id="PTHR12277">
    <property type="entry name" value="ALPHA/BETA HYDROLASE DOMAIN-CONTAINING PROTEIN"/>
    <property type="match status" value="1"/>
</dbReference>